<protein>
    <submittedName>
        <fullName evidence="1">Uncharacterized protein</fullName>
    </submittedName>
</protein>
<reference evidence="1 2" key="1">
    <citation type="submission" date="2016-09" db="EMBL/GenBank/DDBJ databases">
        <title>Extensive genetic diversity and differential bi-allelic expression allows diatom success in the polar Southern Ocean.</title>
        <authorList>
            <consortium name="DOE Joint Genome Institute"/>
            <person name="Mock T."/>
            <person name="Otillar R.P."/>
            <person name="Strauss J."/>
            <person name="Dupont C."/>
            <person name="Frickenhaus S."/>
            <person name="Maumus F."/>
            <person name="Mcmullan M."/>
            <person name="Sanges R."/>
            <person name="Schmutz J."/>
            <person name="Toseland A."/>
            <person name="Valas R."/>
            <person name="Veluchamy A."/>
            <person name="Ward B.J."/>
            <person name="Allen A."/>
            <person name="Barry K."/>
            <person name="Falciatore A."/>
            <person name="Ferrante M."/>
            <person name="Fortunato A.E."/>
            <person name="Gloeckner G."/>
            <person name="Gruber A."/>
            <person name="Hipkin R."/>
            <person name="Janech M."/>
            <person name="Kroth P."/>
            <person name="Leese F."/>
            <person name="Lindquist E."/>
            <person name="Lyon B.R."/>
            <person name="Martin J."/>
            <person name="Mayer C."/>
            <person name="Parker M."/>
            <person name="Quesneville H."/>
            <person name="Raymond J."/>
            <person name="Uhlig C."/>
            <person name="Valentin K.U."/>
            <person name="Worden A.Z."/>
            <person name="Armbrust E.V."/>
            <person name="Bowler C."/>
            <person name="Green B."/>
            <person name="Moulton V."/>
            <person name="Van Oosterhout C."/>
            <person name="Grigoriev I."/>
        </authorList>
    </citation>
    <scope>NUCLEOTIDE SEQUENCE [LARGE SCALE GENOMIC DNA]</scope>
    <source>
        <strain evidence="1 2">CCMP1102</strain>
    </source>
</reference>
<organism evidence="1 2">
    <name type="scientific">Fragilariopsis cylindrus CCMP1102</name>
    <dbReference type="NCBI Taxonomy" id="635003"/>
    <lineage>
        <taxon>Eukaryota</taxon>
        <taxon>Sar</taxon>
        <taxon>Stramenopiles</taxon>
        <taxon>Ochrophyta</taxon>
        <taxon>Bacillariophyta</taxon>
        <taxon>Bacillariophyceae</taxon>
        <taxon>Bacillariophycidae</taxon>
        <taxon>Bacillariales</taxon>
        <taxon>Bacillariaceae</taxon>
        <taxon>Fragilariopsis</taxon>
    </lineage>
</organism>
<accession>A0A1E7F4C8</accession>
<dbReference type="AlphaFoldDB" id="A0A1E7F4C8"/>
<dbReference type="EMBL" id="KV784363">
    <property type="protein sequence ID" value="OEU12999.1"/>
    <property type="molecule type" value="Genomic_DNA"/>
</dbReference>
<proteinExistence type="predicted"/>
<keyword evidence="2" id="KW-1185">Reference proteome</keyword>
<dbReference type="KEGG" id="fcy:FRACYDRAFT_243419"/>
<sequence>MDANIINEENHHQHAAADARRRLARRRRRLELITVLQKAEDFPSRSENKTDELVETFLENLEDDVHDMICEGGHDDGLDSDRDTEAEVETVLRLFPDVMTRDIEILYYEDDGYDDADEEEVTLFYYPIQLLAVTFPRLAIELGLFDEQQRGGLLSRGGYISEGEGHPVLHYLMRSDPIERCSQEHNEHIDDTYLQVLIQLRKMGLLKKEDIQMYNLLNGLFVPEKRFRFLVAWDPSALTHTNKNGYLPIHSPNYRYSIRGFKFVFEYGIHYFPKKKGINLLFRKSNYGSTPFQHACCIYGHEQVMEVVEDNLARYSTSLDNHAPPFNIVEALMMAAIDENVHLDSVYFLIRREPDILQKLLASSSLSSIESATNSNQRKRKRNDIIYQNIMDEE</sequence>
<gene>
    <name evidence="1" type="ORF">FRACYDRAFT_243419</name>
</gene>
<evidence type="ECO:0000313" key="1">
    <source>
        <dbReference type="EMBL" id="OEU12999.1"/>
    </source>
</evidence>
<dbReference type="InParanoid" id="A0A1E7F4C8"/>
<evidence type="ECO:0000313" key="2">
    <source>
        <dbReference type="Proteomes" id="UP000095751"/>
    </source>
</evidence>
<name>A0A1E7F4C8_9STRA</name>
<dbReference type="Proteomes" id="UP000095751">
    <property type="component" value="Unassembled WGS sequence"/>
</dbReference>